<evidence type="ECO:0000256" key="1">
    <source>
        <dbReference type="ARBA" id="ARBA00022679"/>
    </source>
</evidence>
<dbReference type="Gene3D" id="3.40.47.10">
    <property type="match status" value="2"/>
</dbReference>
<dbReference type="RefSeq" id="WP_145053372.1">
    <property type="nucleotide sequence ID" value="NZ_CP036433.1"/>
</dbReference>
<evidence type="ECO:0000256" key="2">
    <source>
        <dbReference type="ARBA" id="ARBA00023315"/>
    </source>
</evidence>
<dbReference type="EMBL" id="CP036433">
    <property type="protein sequence ID" value="QDU94724.1"/>
    <property type="molecule type" value="Genomic_DNA"/>
</dbReference>
<dbReference type="PANTHER" id="PTHR34069:SF3">
    <property type="entry name" value="ACYL-COA:ACYL-COA ALKYLTRANSFERASE"/>
    <property type="match status" value="1"/>
</dbReference>
<evidence type="ECO:0000313" key="5">
    <source>
        <dbReference type="Proteomes" id="UP000317648"/>
    </source>
</evidence>
<keyword evidence="2 4" id="KW-0012">Acyltransferase</keyword>
<dbReference type="GO" id="GO:0033818">
    <property type="term" value="F:beta-ketoacyl-acyl-carrier-protein synthase III activity"/>
    <property type="evidence" value="ECO:0007669"/>
    <property type="project" value="UniProtKB-EC"/>
</dbReference>
<dbReference type="NCBIfam" id="NF006720">
    <property type="entry name" value="PRK09258.1"/>
    <property type="match status" value="1"/>
</dbReference>
<keyword evidence="1 4" id="KW-0808">Transferase</keyword>
<proteinExistence type="predicted"/>
<dbReference type="EC" id="2.3.1.180" evidence="4"/>
<evidence type="ECO:0000313" key="4">
    <source>
        <dbReference type="EMBL" id="QDU94724.1"/>
    </source>
</evidence>
<organism evidence="4 5">
    <name type="scientific">Lignipirellula cremea</name>
    <dbReference type="NCBI Taxonomy" id="2528010"/>
    <lineage>
        <taxon>Bacteria</taxon>
        <taxon>Pseudomonadati</taxon>
        <taxon>Planctomycetota</taxon>
        <taxon>Planctomycetia</taxon>
        <taxon>Pirellulales</taxon>
        <taxon>Pirellulaceae</taxon>
        <taxon>Lignipirellula</taxon>
    </lineage>
</organism>
<dbReference type="InterPro" id="IPR016039">
    <property type="entry name" value="Thiolase-like"/>
</dbReference>
<gene>
    <name evidence="4" type="primary">fabH_2</name>
    <name evidence="4" type="ORF">Pla8534_25300</name>
</gene>
<name>A0A518DSB2_9BACT</name>
<dbReference type="InterPro" id="IPR013747">
    <property type="entry name" value="ACP_syn_III_C"/>
</dbReference>
<keyword evidence="5" id="KW-1185">Reference proteome</keyword>
<sequence>MRYQQVCVESFGYTLPEEVVSSEEIESRLEPLYQRLRLPAGRLELMTGIRERRFWARGVLPSQKSIESGEKAILASGIDRSQIGVLIHASVCRDHLEPATACRVHHGLRLPNNCLIYDVSNACLGLLNGVLQVANMIELGQVSAGLVVGSEGSRELVETTINSLNRDTALTRAKIKSAVASLTIGSGSCGILLTSAKQSQTGNRLLAACSRAHSEFHELCHSGSDEAAAGGMAPLMETDSERLMHEGIATGVETFKDFQHESGWRPQDIHKTFCHQVGSGHRKMMLEALGADPARDFATLEWLGNTGSVALPITMARGLECGFAGPGDNIGMFGIGSGINCLMLGAAWQHTLVKGELTPSEHAVLHPPTPSIAAL</sequence>
<evidence type="ECO:0000259" key="3">
    <source>
        <dbReference type="Pfam" id="PF08541"/>
    </source>
</evidence>
<accession>A0A518DSB2</accession>
<dbReference type="KEGG" id="lcre:Pla8534_25300"/>
<feature type="domain" description="Beta-ketoacyl-[acyl-carrier-protein] synthase III C-terminal" evidence="3">
    <location>
        <begin position="260"/>
        <end position="341"/>
    </location>
</feature>
<dbReference type="AlphaFoldDB" id="A0A518DSB2"/>
<reference evidence="4 5" key="1">
    <citation type="submission" date="2019-02" db="EMBL/GenBank/DDBJ databases">
        <title>Deep-cultivation of Planctomycetes and their phenomic and genomic characterization uncovers novel biology.</title>
        <authorList>
            <person name="Wiegand S."/>
            <person name="Jogler M."/>
            <person name="Boedeker C."/>
            <person name="Pinto D."/>
            <person name="Vollmers J."/>
            <person name="Rivas-Marin E."/>
            <person name="Kohn T."/>
            <person name="Peeters S.H."/>
            <person name="Heuer A."/>
            <person name="Rast P."/>
            <person name="Oberbeckmann S."/>
            <person name="Bunk B."/>
            <person name="Jeske O."/>
            <person name="Meyerdierks A."/>
            <person name="Storesund J.E."/>
            <person name="Kallscheuer N."/>
            <person name="Luecker S."/>
            <person name="Lage O.M."/>
            <person name="Pohl T."/>
            <person name="Merkel B.J."/>
            <person name="Hornburger P."/>
            <person name="Mueller R.-W."/>
            <person name="Bruemmer F."/>
            <person name="Labrenz M."/>
            <person name="Spormann A.M."/>
            <person name="Op den Camp H."/>
            <person name="Overmann J."/>
            <person name="Amann R."/>
            <person name="Jetten M.S.M."/>
            <person name="Mascher T."/>
            <person name="Medema M.H."/>
            <person name="Devos D.P."/>
            <person name="Kaster A.-K."/>
            <person name="Ovreas L."/>
            <person name="Rohde M."/>
            <person name="Galperin M.Y."/>
            <person name="Jogler C."/>
        </authorList>
    </citation>
    <scope>NUCLEOTIDE SEQUENCE [LARGE SCALE GENOMIC DNA]</scope>
    <source>
        <strain evidence="4 5">Pla85_3_4</strain>
    </source>
</reference>
<dbReference type="OrthoDB" id="9788274at2"/>
<dbReference type="GO" id="GO:0044550">
    <property type="term" value="P:secondary metabolite biosynthetic process"/>
    <property type="evidence" value="ECO:0007669"/>
    <property type="project" value="TreeGrafter"/>
</dbReference>
<dbReference type="SUPFAM" id="SSF53901">
    <property type="entry name" value="Thiolase-like"/>
    <property type="match status" value="1"/>
</dbReference>
<protein>
    <submittedName>
        <fullName evidence="4">3-oxoacyl-[acyl-carrier-protein] synthase 3</fullName>
        <ecNumber evidence="4">2.3.1.180</ecNumber>
    </submittedName>
</protein>
<dbReference type="PANTHER" id="PTHR34069">
    <property type="entry name" value="3-OXOACYL-[ACYL-CARRIER-PROTEIN] SYNTHASE 3"/>
    <property type="match status" value="1"/>
</dbReference>
<dbReference type="Proteomes" id="UP000317648">
    <property type="component" value="Chromosome"/>
</dbReference>
<dbReference type="Pfam" id="PF08541">
    <property type="entry name" value="ACP_syn_III_C"/>
    <property type="match status" value="1"/>
</dbReference>